<dbReference type="AlphaFoldDB" id="A0A7K3LS96"/>
<dbReference type="PROSITE" id="PS51898">
    <property type="entry name" value="TYR_RECOMBINASE"/>
    <property type="match status" value="1"/>
</dbReference>
<comment type="similarity">
    <text evidence="1">Belongs to the 'phage' integrase family.</text>
</comment>
<keyword evidence="2" id="KW-0238">DNA-binding</keyword>
<gene>
    <name evidence="5" type="ORF">GYA93_12680</name>
</gene>
<evidence type="ECO:0000259" key="4">
    <source>
        <dbReference type="PROSITE" id="PS51898"/>
    </source>
</evidence>
<dbReference type="PANTHER" id="PTHR30349:SF64">
    <property type="entry name" value="PROPHAGE INTEGRASE INTD-RELATED"/>
    <property type="match status" value="1"/>
</dbReference>
<dbReference type="GO" id="GO:0015074">
    <property type="term" value="P:DNA integration"/>
    <property type="evidence" value="ECO:0007669"/>
    <property type="project" value="InterPro"/>
</dbReference>
<dbReference type="Pfam" id="PF00589">
    <property type="entry name" value="Phage_integrase"/>
    <property type="match status" value="1"/>
</dbReference>
<feature type="domain" description="Tyr recombinase" evidence="4">
    <location>
        <begin position="195"/>
        <end position="390"/>
    </location>
</feature>
<evidence type="ECO:0000313" key="5">
    <source>
        <dbReference type="EMBL" id="NDK90427.1"/>
    </source>
</evidence>
<reference evidence="5 6" key="1">
    <citation type="submission" date="2020-01" db="EMBL/GenBank/DDBJ databases">
        <title>Investigation of new actinobacteria for the biodesulphurisation of diesel fuel.</title>
        <authorList>
            <person name="Athi Narayanan S.M."/>
        </authorList>
    </citation>
    <scope>NUCLEOTIDE SEQUENCE [LARGE SCALE GENOMIC DNA]</scope>
    <source>
        <strain evidence="5 6">213E</strain>
    </source>
</reference>
<dbReference type="Gene3D" id="1.10.443.10">
    <property type="entry name" value="Intergrase catalytic core"/>
    <property type="match status" value="1"/>
</dbReference>
<dbReference type="PANTHER" id="PTHR30349">
    <property type="entry name" value="PHAGE INTEGRASE-RELATED"/>
    <property type="match status" value="1"/>
</dbReference>
<accession>A0A7K3LS96</accession>
<sequence length="391" mass="43332">MTAKGQKQKRKRTWGIVDPQRSGKYRARYTHQGERFSAPTTFDTVDEADLWLSTQRVDISSGKWVHPDEAARRAEAQAADAARRATTFGEYADKWVRERTNSKGEPIRPRTRKEYERMLNSENGFLTEWRATPLIEITPDAVRTWRTKHLDTGHLTATARSYDLMKSILKTAVEDGLIESNPCNVKGGSLTSTKKKVRPPADDELEALIQAIDERYKALVVVAAAGGLRYGECLALTTDDVIIERDSAGEVDCVRLVVDDAVVEGAGIPRESGEVKTEAGVRGISIFGRDAQIIADHVANLSPGVLLWTDTQGRYVSQSSVNNAWWAARKEVGCTDVTFHSLRHYAGTRYAQSGATIAETMARLGHSSAKAAMRYQHAGTRDDELARRAAR</sequence>
<comment type="caution">
    <text evidence="5">The sequence shown here is derived from an EMBL/GenBank/DDBJ whole genome shotgun (WGS) entry which is preliminary data.</text>
</comment>
<name>A0A7K3LS96_9ACTN</name>
<keyword evidence="3" id="KW-0233">DNA recombination</keyword>
<organism evidence="5 6">
    <name type="scientific">Gordonia desulfuricans</name>
    <dbReference type="NCBI Taxonomy" id="89051"/>
    <lineage>
        <taxon>Bacteria</taxon>
        <taxon>Bacillati</taxon>
        <taxon>Actinomycetota</taxon>
        <taxon>Actinomycetes</taxon>
        <taxon>Mycobacteriales</taxon>
        <taxon>Gordoniaceae</taxon>
        <taxon>Gordonia</taxon>
    </lineage>
</organism>
<protein>
    <submittedName>
        <fullName evidence="5">Tyrosine-type recombinase/integrase</fullName>
    </submittedName>
</protein>
<dbReference type="InterPro" id="IPR010998">
    <property type="entry name" value="Integrase_recombinase_N"/>
</dbReference>
<keyword evidence="6" id="KW-1185">Reference proteome</keyword>
<dbReference type="Proteomes" id="UP000466307">
    <property type="component" value="Unassembled WGS sequence"/>
</dbReference>
<dbReference type="Pfam" id="PF26003">
    <property type="entry name" value="Integrase_N_phage"/>
    <property type="match status" value="1"/>
</dbReference>
<dbReference type="GO" id="GO:0003677">
    <property type="term" value="F:DNA binding"/>
    <property type="evidence" value="ECO:0007669"/>
    <property type="project" value="UniProtKB-KW"/>
</dbReference>
<dbReference type="GO" id="GO:0006310">
    <property type="term" value="P:DNA recombination"/>
    <property type="evidence" value="ECO:0007669"/>
    <property type="project" value="UniProtKB-KW"/>
</dbReference>
<evidence type="ECO:0000256" key="3">
    <source>
        <dbReference type="ARBA" id="ARBA00023172"/>
    </source>
</evidence>
<dbReference type="InterPro" id="IPR002104">
    <property type="entry name" value="Integrase_catalytic"/>
</dbReference>
<dbReference type="InterPro" id="IPR058717">
    <property type="entry name" value="Phage_L5_Integrase_N"/>
</dbReference>
<dbReference type="Gene3D" id="1.10.150.130">
    <property type="match status" value="1"/>
</dbReference>
<evidence type="ECO:0000313" key="6">
    <source>
        <dbReference type="Proteomes" id="UP000466307"/>
    </source>
</evidence>
<evidence type="ECO:0000256" key="2">
    <source>
        <dbReference type="ARBA" id="ARBA00023125"/>
    </source>
</evidence>
<evidence type="ECO:0000256" key="1">
    <source>
        <dbReference type="ARBA" id="ARBA00008857"/>
    </source>
</evidence>
<dbReference type="InterPro" id="IPR011010">
    <property type="entry name" value="DNA_brk_join_enz"/>
</dbReference>
<dbReference type="InterPro" id="IPR050090">
    <property type="entry name" value="Tyrosine_recombinase_XerCD"/>
</dbReference>
<proteinExistence type="inferred from homology"/>
<dbReference type="RefSeq" id="WP_059036413.1">
    <property type="nucleotide sequence ID" value="NZ_JAADZU010000037.1"/>
</dbReference>
<dbReference type="EMBL" id="JAADZU010000037">
    <property type="protein sequence ID" value="NDK90427.1"/>
    <property type="molecule type" value="Genomic_DNA"/>
</dbReference>
<dbReference type="SUPFAM" id="SSF56349">
    <property type="entry name" value="DNA breaking-rejoining enzymes"/>
    <property type="match status" value="1"/>
</dbReference>
<dbReference type="InterPro" id="IPR013762">
    <property type="entry name" value="Integrase-like_cat_sf"/>
</dbReference>